<evidence type="ECO:0000313" key="1">
    <source>
        <dbReference type="EMBL" id="GFY98286.1"/>
    </source>
</evidence>
<protein>
    <submittedName>
        <fullName evidence="1">Protein kinase superfamily protein</fullName>
    </submittedName>
</protein>
<dbReference type="AlphaFoldDB" id="A0A7J0FIK6"/>
<dbReference type="EMBL" id="BJWL01000012">
    <property type="protein sequence ID" value="GFY98286.1"/>
    <property type="molecule type" value="Genomic_DNA"/>
</dbReference>
<gene>
    <name evidence="1" type="ORF">Acr_12g0008270</name>
</gene>
<accession>A0A7J0FIK6</accession>
<dbReference type="GO" id="GO:0016301">
    <property type="term" value="F:kinase activity"/>
    <property type="evidence" value="ECO:0007669"/>
    <property type="project" value="UniProtKB-KW"/>
</dbReference>
<keyword evidence="1" id="KW-0808">Transferase</keyword>
<comment type="caution">
    <text evidence="1">The sequence shown here is derived from an EMBL/GenBank/DDBJ whole genome shotgun (WGS) entry which is preliminary data.</text>
</comment>
<reference evidence="1 2" key="1">
    <citation type="submission" date="2019-07" db="EMBL/GenBank/DDBJ databases">
        <title>De Novo Assembly of kiwifruit Actinidia rufa.</title>
        <authorList>
            <person name="Sugita-Konishi S."/>
            <person name="Sato K."/>
            <person name="Mori E."/>
            <person name="Abe Y."/>
            <person name="Kisaki G."/>
            <person name="Hamano K."/>
            <person name="Suezawa K."/>
            <person name="Otani M."/>
            <person name="Fukuda T."/>
            <person name="Manabe T."/>
            <person name="Gomi K."/>
            <person name="Tabuchi M."/>
            <person name="Akimitsu K."/>
            <person name="Kataoka I."/>
        </authorList>
    </citation>
    <scope>NUCLEOTIDE SEQUENCE [LARGE SCALE GENOMIC DNA]</scope>
    <source>
        <strain evidence="2">cv. Fuchu</strain>
    </source>
</reference>
<evidence type="ECO:0000313" key="2">
    <source>
        <dbReference type="Proteomes" id="UP000585474"/>
    </source>
</evidence>
<proteinExistence type="predicted"/>
<sequence>MLISKLKESDREEDYEIGGFEREKKAIVNAELRREMRRERLIARRPEEADDVVNSVGGWSECHRVGAVIRLEGARDCDTWICRRELVKAVTVLCTEEYYRTALWPFVPVV</sequence>
<organism evidence="1 2">
    <name type="scientific">Actinidia rufa</name>
    <dbReference type="NCBI Taxonomy" id="165716"/>
    <lineage>
        <taxon>Eukaryota</taxon>
        <taxon>Viridiplantae</taxon>
        <taxon>Streptophyta</taxon>
        <taxon>Embryophyta</taxon>
        <taxon>Tracheophyta</taxon>
        <taxon>Spermatophyta</taxon>
        <taxon>Magnoliopsida</taxon>
        <taxon>eudicotyledons</taxon>
        <taxon>Gunneridae</taxon>
        <taxon>Pentapetalae</taxon>
        <taxon>asterids</taxon>
        <taxon>Ericales</taxon>
        <taxon>Actinidiaceae</taxon>
        <taxon>Actinidia</taxon>
    </lineage>
</organism>
<keyword evidence="2" id="KW-1185">Reference proteome</keyword>
<keyword evidence="1" id="KW-0418">Kinase</keyword>
<dbReference type="Proteomes" id="UP000585474">
    <property type="component" value="Unassembled WGS sequence"/>
</dbReference>
<name>A0A7J0FIK6_9ERIC</name>